<reference evidence="3" key="1">
    <citation type="journal article" date="2021" name="bioRxiv">
        <title>Whole Genome Assembly and Annotation of Northern Wild Rice, Zizania palustris L., Supports a Whole Genome Duplication in the Zizania Genus.</title>
        <authorList>
            <person name="Haas M."/>
            <person name="Kono T."/>
            <person name="Macchietto M."/>
            <person name="Millas R."/>
            <person name="McGilp L."/>
            <person name="Shao M."/>
            <person name="Duquette J."/>
            <person name="Hirsch C.N."/>
            <person name="Kimball J."/>
        </authorList>
    </citation>
    <scope>NUCLEOTIDE SEQUENCE</scope>
    <source>
        <tissue evidence="3">Fresh leaf tissue</tissue>
    </source>
</reference>
<feature type="region of interest" description="Disordered" evidence="1">
    <location>
        <begin position="123"/>
        <end position="168"/>
    </location>
</feature>
<keyword evidence="4" id="KW-1185">Reference proteome</keyword>
<feature type="compositionally biased region" description="Low complexity" evidence="1">
    <location>
        <begin position="41"/>
        <end position="65"/>
    </location>
</feature>
<dbReference type="AlphaFoldDB" id="A0A8J5X3L1"/>
<dbReference type="Pfam" id="PF25370">
    <property type="entry name" value="HTH_74"/>
    <property type="match status" value="1"/>
</dbReference>
<dbReference type="OrthoDB" id="515857at2759"/>
<gene>
    <name evidence="3" type="ORF">GUJ93_ZPchr0013g37724</name>
</gene>
<organism evidence="3 4">
    <name type="scientific">Zizania palustris</name>
    <name type="common">Northern wild rice</name>
    <dbReference type="NCBI Taxonomy" id="103762"/>
    <lineage>
        <taxon>Eukaryota</taxon>
        <taxon>Viridiplantae</taxon>
        <taxon>Streptophyta</taxon>
        <taxon>Embryophyta</taxon>
        <taxon>Tracheophyta</taxon>
        <taxon>Spermatophyta</taxon>
        <taxon>Magnoliopsida</taxon>
        <taxon>Liliopsida</taxon>
        <taxon>Poales</taxon>
        <taxon>Poaceae</taxon>
        <taxon>BOP clade</taxon>
        <taxon>Oryzoideae</taxon>
        <taxon>Oryzeae</taxon>
        <taxon>Zizaniinae</taxon>
        <taxon>Zizania</taxon>
    </lineage>
</organism>
<proteinExistence type="predicted"/>
<comment type="caution">
    <text evidence="3">The sequence shown here is derived from an EMBL/GenBank/DDBJ whole genome shotgun (WGS) entry which is preliminary data.</text>
</comment>
<dbReference type="PANTHER" id="PTHR34799">
    <property type="entry name" value="OS07G0656300 PROTEIN"/>
    <property type="match status" value="1"/>
</dbReference>
<accession>A0A8J5X3L1</accession>
<reference evidence="3" key="2">
    <citation type="submission" date="2021-02" db="EMBL/GenBank/DDBJ databases">
        <authorList>
            <person name="Kimball J.A."/>
            <person name="Haas M.W."/>
            <person name="Macchietto M."/>
            <person name="Kono T."/>
            <person name="Duquette J."/>
            <person name="Shao M."/>
        </authorList>
    </citation>
    <scope>NUCLEOTIDE SEQUENCE</scope>
    <source>
        <tissue evidence="3">Fresh leaf tissue</tissue>
    </source>
</reference>
<feature type="compositionally biased region" description="Low complexity" evidence="1">
    <location>
        <begin position="134"/>
        <end position="152"/>
    </location>
</feature>
<protein>
    <recommendedName>
        <fullName evidence="2">HTH three-helical bundle domain-containing protein</fullName>
    </recommendedName>
</protein>
<feature type="region of interest" description="Disordered" evidence="1">
    <location>
        <begin position="29"/>
        <end position="73"/>
    </location>
</feature>
<dbReference type="PANTHER" id="PTHR34799:SF2">
    <property type="entry name" value="OS07G0656300 PROTEIN"/>
    <property type="match status" value="1"/>
</dbReference>
<dbReference type="InterPro" id="IPR057523">
    <property type="entry name" value="HTH_74"/>
</dbReference>
<evidence type="ECO:0000259" key="2">
    <source>
        <dbReference type="Pfam" id="PF25370"/>
    </source>
</evidence>
<evidence type="ECO:0000256" key="1">
    <source>
        <dbReference type="SAM" id="MobiDB-lite"/>
    </source>
</evidence>
<sequence length="250" mass="26556">MGSAPATAAVAFPTFADVSGAGALLLLAESSPAPSPPPSPLTLSDEFSCYSGSSPSYSGTSAGSCVSDSAQRGRPVDPLRLLAVVASFRRINPKVLAKERNSLFQGDSAKKRKGVWVYIDDDDEDESEMDNPVASEGSTITGAASAGSTATSRRSYRPPQVSSDDQRLPRRAESIMKWFSRPEAAPATETAIRAAVGDNAGTSKALRWLLNRQGYLRRAGNGGRGDPYVYMVSEIDASCLNWNINIKFDV</sequence>
<name>A0A8J5X3L1_ZIZPA</name>
<dbReference type="Proteomes" id="UP000729402">
    <property type="component" value="Unassembled WGS sequence"/>
</dbReference>
<feature type="domain" description="HTH three-helical bundle" evidence="2">
    <location>
        <begin position="167"/>
        <end position="207"/>
    </location>
</feature>
<evidence type="ECO:0000313" key="3">
    <source>
        <dbReference type="EMBL" id="KAG8099213.1"/>
    </source>
</evidence>
<evidence type="ECO:0000313" key="4">
    <source>
        <dbReference type="Proteomes" id="UP000729402"/>
    </source>
</evidence>
<dbReference type="EMBL" id="JAAALK010000079">
    <property type="protein sequence ID" value="KAG8099213.1"/>
    <property type="molecule type" value="Genomic_DNA"/>
</dbReference>